<name>A0A8T3DN49_9TELE</name>
<reference evidence="10" key="1">
    <citation type="submission" date="2021-01" db="EMBL/GenBank/DDBJ databases">
        <authorList>
            <person name="Zahm M."/>
            <person name="Roques C."/>
            <person name="Cabau C."/>
            <person name="Klopp C."/>
            <person name="Donnadieu C."/>
            <person name="Jouanno E."/>
            <person name="Lampietro C."/>
            <person name="Louis A."/>
            <person name="Herpin A."/>
            <person name="Echchiki A."/>
            <person name="Berthelot C."/>
            <person name="Parey E."/>
            <person name="Roest-Crollius H."/>
            <person name="Braasch I."/>
            <person name="Postlethwait J."/>
            <person name="Bobe J."/>
            <person name="Montfort J."/>
            <person name="Bouchez O."/>
            <person name="Begum T."/>
            <person name="Mejri S."/>
            <person name="Adams A."/>
            <person name="Chen W.-J."/>
            <person name="Guiguen Y."/>
        </authorList>
    </citation>
    <scope>NUCLEOTIDE SEQUENCE</scope>
    <source>
        <tissue evidence="10">Blood</tissue>
    </source>
</reference>
<dbReference type="Gene3D" id="1.10.870.10">
    <property type="entry name" value="MHC class II-associated invariant chain, trimerisation domain"/>
    <property type="match status" value="1"/>
</dbReference>
<dbReference type="GO" id="GO:0016020">
    <property type="term" value="C:membrane"/>
    <property type="evidence" value="ECO:0007669"/>
    <property type="project" value="InterPro"/>
</dbReference>
<dbReference type="PANTHER" id="PTHR14093:SF17">
    <property type="entry name" value="HLA CLASS II HISTOCOMPATIBILITY ANTIGEN GAMMA CHAIN"/>
    <property type="match status" value="1"/>
</dbReference>
<dbReference type="PRINTS" id="PR01990">
    <property type="entry name" value="CD74ANTIGEN"/>
</dbReference>
<feature type="disulfide bond" evidence="5 6">
    <location>
        <begin position="233"/>
        <end position="240"/>
    </location>
</feature>
<dbReference type="GO" id="GO:0019882">
    <property type="term" value="P:antigen processing and presentation"/>
    <property type="evidence" value="ECO:0007669"/>
    <property type="project" value="InterPro"/>
</dbReference>
<evidence type="ECO:0000256" key="2">
    <source>
        <dbReference type="ARBA" id="ARBA00022525"/>
    </source>
</evidence>
<protein>
    <recommendedName>
        <fullName evidence="9">Thyroglobulin type-1 domain-containing protein</fullName>
    </recommendedName>
</protein>
<feature type="domain" description="Thyroglobulin type-1" evidence="9">
    <location>
        <begin position="199"/>
        <end position="261"/>
    </location>
</feature>
<feature type="transmembrane region" description="Helical" evidence="8">
    <location>
        <begin position="35"/>
        <end position="57"/>
    </location>
</feature>
<dbReference type="SMART" id="SM00211">
    <property type="entry name" value="TY"/>
    <property type="match status" value="1"/>
</dbReference>
<dbReference type="InterPro" id="IPR022339">
    <property type="entry name" value="MHC_II-assoc_invar_chain"/>
</dbReference>
<evidence type="ECO:0000313" key="11">
    <source>
        <dbReference type="Proteomes" id="UP000829720"/>
    </source>
</evidence>
<keyword evidence="8" id="KW-0812">Transmembrane</keyword>
<comment type="caution">
    <text evidence="6">Lacks conserved residue(s) required for the propagation of feature annotation.</text>
</comment>
<dbReference type="SUPFAM" id="SSF48305">
    <property type="entry name" value="Class II MHC-associated invariant chain ectoplasmic trimerization domain"/>
    <property type="match status" value="1"/>
</dbReference>
<dbReference type="GO" id="GO:0070206">
    <property type="term" value="P:protein trimerization"/>
    <property type="evidence" value="ECO:0007669"/>
    <property type="project" value="InterPro"/>
</dbReference>
<evidence type="ECO:0000256" key="4">
    <source>
        <dbReference type="ARBA" id="ARBA00023180"/>
    </source>
</evidence>
<dbReference type="GO" id="GO:0002830">
    <property type="term" value="P:positive regulation of type 2 immune response"/>
    <property type="evidence" value="ECO:0007669"/>
    <property type="project" value="TreeGrafter"/>
</dbReference>
<keyword evidence="11" id="KW-1185">Reference proteome</keyword>
<accession>A0A8T3DN49</accession>
<dbReference type="PANTHER" id="PTHR14093">
    <property type="entry name" value="HLA CLASS II GAMMA CHAIN"/>
    <property type="match status" value="1"/>
</dbReference>
<dbReference type="Pfam" id="PF00086">
    <property type="entry name" value="Thyroglobulin_1"/>
    <property type="match status" value="1"/>
</dbReference>
<dbReference type="GO" id="GO:0070374">
    <property type="term" value="P:positive regulation of ERK1 and ERK2 cascade"/>
    <property type="evidence" value="ECO:0007669"/>
    <property type="project" value="TreeGrafter"/>
</dbReference>
<dbReference type="EMBL" id="JAERUA010000006">
    <property type="protein sequence ID" value="KAI1898461.1"/>
    <property type="molecule type" value="Genomic_DNA"/>
</dbReference>
<proteinExistence type="predicted"/>
<dbReference type="InterPro" id="IPR052001">
    <property type="entry name" value="MHC-II_Gamma/Thyroglobulin"/>
</dbReference>
<evidence type="ECO:0000256" key="1">
    <source>
        <dbReference type="ARBA" id="ARBA00004613"/>
    </source>
</evidence>
<dbReference type="InterPro" id="IPR043530">
    <property type="entry name" value="CD74_antigen"/>
</dbReference>
<dbReference type="OrthoDB" id="406800at2759"/>
<comment type="subcellular location">
    <subcellularLocation>
        <location evidence="1">Secreted</location>
    </subcellularLocation>
</comment>
<keyword evidence="8" id="KW-0472">Membrane</keyword>
<dbReference type="InterPro" id="IPR011988">
    <property type="entry name" value="MHC_II-assoc_invariant_trimer"/>
</dbReference>
<evidence type="ECO:0000256" key="8">
    <source>
        <dbReference type="SAM" id="Phobius"/>
    </source>
</evidence>
<organism evidence="10 11">
    <name type="scientific">Albula goreensis</name>
    <dbReference type="NCBI Taxonomy" id="1534307"/>
    <lineage>
        <taxon>Eukaryota</taxon>
        <taxon>Metazoa</taxon>
        <taxon>Chordata</taxon>
        <taxon>Craniata</taxon>
        <taxon>Vertebrata</taxon>
        <taxon>Euteleostomi</taxon>
        <taxon>Actinopterygii</taxon>
        <taxon>Neopterygii</taxon>
        <taxon>Teleostei</taxon>
        <taxon>Albuliformes</taxon>
        <taxon>Albulidae</taxon>
        <taxon>Albula</taxon>
    </lineage>
</organism>
<dbReference type="PROSITE" id="PS00484">
    <property type="entry name" value="THYROGLOBULIN_1_1"/>
    <property type="match status" value="1"/>
</dbReference>
<dbReference type="CDD" id="cd00191">
    <property type="entry name" value="TY"/>
    <property type="match status" value="1"/>
</dbReference>
<dbReference type="GO" id="GO:0006886">
    <property type="term" value="P:intracellular protein transport"/>
    <property type="evidence" value="ECO:0007669"/>
    <property type="project" value="InterPro"/>
</dbReference>
<dbReference type="GO" id="GO:0004896">
    <property type="term" value="F:cytokine receptor activity"/>
    <property type="evidence" value="ECO:0007669"/>
    <property type="project" value="TreeGrafter"/>
</dbReference>
<evidence type="ECO:0000256" key="3">
    <source>
        <dbReference type="ARBA" id="ARBA00023157"/>
    </source>
</evidence>
<dbReference type="GO" id="GO:0060907">
    <property type="term" value="P:positive regulation of macrophage cytokine production"/>
    <property type="evidence" value="ECO:0007669"/>
    <property type="project" value="TreeGrafter"/>
</dbReference>
<dbReference type="GO" id="GO:0042289">
    <property type="term" value="F:MHC class II protein binding"/>
    <property type="evidence" value="ECO:0007669"/>
    <property type="project" value="InterPro"/>
</dbReference>
<dbReference type="GO" id="GO:0002286">
    <property type="term" value="P:T cell activation involved in immune response"/>
    <property type="evidence" value="ECO:0007669"/>
    <property type="project" value="TreeGrafter"/>
</dbReference>
<dbReference type="Gene3D" id="4.10.800.10">
    <property type="entry name" value="Thyroglobulin type-1"/>
    <property type="match status" value="1"/>
</dbReference>
<dbReference type="GO" id="GO:0005737">
    <property type="term" value="C:cytoplasm"/>
    <property type="evidence" value="ECO:0007669"/>
    <property type="project" value="TreeGrafter"/>
</dbReference>
<feature type="region of interest" description="Disordered" evidence="7">
    <location>
        <begin position="1"/>
        <end position="28"/>
    </location>
</feature>
<evidence type="ECO:0000313" key="10">
    <source>
        <dbReference type="EMBL" id="KAI1898461.1"/>
    </source>
</evidence>
<keyword evidence="8" id="KW-1133">Transmembrane helix</keyword>
<dbReference type="PIRSF" id="PIRSF001992">
    <property type="entry name" value="CD74_antigen"/>
    <property type="match status" value="1"/>
</dbReference>
<sequence>MAEQQDASLIERAESQNSVASVRTPARKPPSDLKIAGFTLLACLLIAGQGLTAYFVLNQKSQISTLEQHTDNLKAQMARRQNGPVAPKTLRMPLYNMPMLMDLSDDKKKTPMQKLEDTVTANVEKQVKDLLQGTELPTFNDTFSANLQALKKQMDESEWKVFESWMHNWLVFQLAQHKPPAPTPVPGQNGTPMGASTIQTKCQLEAAGKVASVRPGYYRPQCDAQGNYLPMQCWHSTGYCWCVDKNGVEIPNTLVRGRPSCGSMPVPERMMAMPSLSRMLEMKSEE</sequence>
<feature type="disulfide bond" evidence="5">
    <location>
        <begin position="202"/>
        <end position="222"/>
    </location>
</feature>
<dbReference type="InterPro" id="IPR036857">
    <property type="entry name" value="Thyroglobulin_1_sf"/>
</dbReference>
<dbReference type="GO" id="GO:0009986">
    <property type="term" value="C:cell surface"/>
    <property type="evidence" value="ECO:0007669"/>
    <property type="project" value="TreeGrafter"/>
</dbReference>
<dbReference type="GO" id="GO:1902166">
    <property type="term" value="P:negative regulation of intrinsic apoptotic signaling pathway in response to DNA damage by p53 class mediator"/>
    <property type="evidence" value="ECO:0007669"/>
    <property type="project" value="TreeGrafter"/>
</dbReference>
<evidence type="ECO:0000256" key="7">
    <source>
        <dbReference type="SAM" id="MobiDB-lite"/>
    </source>
</evidence>
<dbReference type="InterPro" id="IPR036613">
    <property type="entry name" value="MHCII_invariant_trimer_sf"/>
</dbReference>
<keyword evidence="3 5" id="KW-1015">Disulfide bond</keyword>
<comment type="caution">
    <text evidence="10">The sequence shown here is derived from an EMBL/GenBank/DDBJ whole genome shotgun (WGS) entry which is preliminary data.</text>
</comment>
<dbReference type="InterPro" id="IPR015386">
    <property type="entry name" value="MHC_II-assoc_invar/CLIP_MHC-bd"/>
</dbReference>
<dbReference type="GO" id="GO:0001961">
    <property type="term" value="P:positive regulation of cytokine-mediated signaling pathway"/>
    <property type="evidence" value="ECO:0007669"/>
    <property type="project" value="TreeGrafter"/>
</dbReference>
<dbReference type="PROSITE" id="PS51162">
    <property type="entry name" value="THYROGLOBULIN_1_2"/>
    <property type="match status" value="1"/>
</dbReference>
<keyword evidence="4" id="KW-0325">Glycoprotein</keyword>
<gene>
    <name evidence="10" type="ORF">AGOR_G00072590</name>
</gene>
<dbReference type="Pfam" id="PF09307">
    <property type="entry name" value="MHC2-interact"/>
    <property type="match status" value="1"/>
</dbReference>
<dbReference type="GO" id="GO:0005576">
    <property type="term" value="C:extracellular region"/>
    <property type="evidence" value="ECO:0007669"/>
    <property type="project" value="UniProtKB-SubCell"/>
</dbReference>
<dbReference type="Pfam" id="PF08831">
    <property type="entry name" value="MHCassoc_trimer"/>
    <property type="match status" value="1"/>
</dbReference>
<evidence type="ECO:0000259" key="9">
    <source>
        <dbReference type="PROSITE" id="PS51162"/>
    </source>
</evidence>
<dbReference type="AlphaFoldDB" id="A0A8T3DN49"/>
<dbReference type="InterPro" id="IPR000716">
    <property type="entry name" value="Thyroglobulin_1"/>
</dbReference>
<dbReference type="GO" id="GO:0035718">
    <property type="term" value="F:macrophage migration inhibitory factor binding"/>
    <property type="evidence" value="ECO:0007669"/>
    <property type="project" value="InterPro"/>
</dbReference>
<dbReference type="Proteomes" id="UP000829720">
    <property type="component" value="Unassembled WGS sequence"/>
</dbReference>
<evidence type="ECO:0000256" key="5">
    <source>
        <dbReference type="PIRSR" id="PIRSR001992-1"/>
    </source>
</evidence>
<dbReference type="SUPFAM" id="SSF57610">
    <property type="entry name" value="Thyroglobulin type-1 domain"/>
    <property type="match status" value="1"/>
</dbReference>
<dbReference type="GO" id="GO:0043518">
    <property type="term" value="P:negative regulation of DNA damage response, signal transduction by p53 class mediator"/>
    <property type="evidence" value="ECO:0007669"/>
    <property type="project" value="TreeGrafter"/>
</dbReference>
<feature type="disulfide bond" evidence="5">
    <location>
        <begin position="242"/>
        <end position="261"/>
    </location>
</feature>
<keyword evidence="2" id="KW-0964">Secreted</keyword>
<evidence type="ECO:0000256" key="6">
    <source>
        <dbReference type="PROSITE-ProRule" id="PRU00500"/>
    </source>
</evidence>